<accession>A0A6H5GV62</accession>
<dbReference type="AlphaFoldDB" id="A0A6H5GV62"/>
<sequence length="208" mass="24889">MLNAYRLKNNLFNNPWAKSFFCIGRHCLDFLPTVKRAVSFRRVWKGYNKDYKTKNAQIGSFLWPEKNKIGNSKNANISEVLLVNSWIFVPFRELISKWKYWNRPKIENRNGASQKTFSYTFCRNHFLNKYLCVRLSACGYRKKRKDERFHHRVSVGELEVLPVHLESFYNSMRWDLPTQRRVRNAMVTWHLKQETILKSQKSEVSCGK</sequence>
<dbReference type="EMBL" id="CADCXU010020403">
    <property type="protein sequence ID" value="CAB0008338.1"/>
    <property type="molecule type" value="Genomic_DNA"/>
</dbReference>
<organism evidence="1 2">
    <name type="scientific">Nesidiocoris tenuis</name>
    <dbReference type="NCBI Taxonomy" id="355587"/>
    <lineage>
        <taxon>Eukaryota</taxon>
        <taxon>Metazoa</taxon>
        <taxon>Ecdysozoa</taxon>
        <taxon>Arthropoda</taxon>
        <taxon>Hexapoda</taxon>
        <taxon>Insecta</taxon>
        <taxon>Pterygota</taxon>
        <taxon>Neoptera</taxon>
        <taxon>Paraneoptera</taxon>
        <taxon>Hemiptera</taxon>
        <taxon>Heteroptera</taxon>
        <taxon>Panheteroptera</taxon>
        <taxon>Cimicomorpha</taxon>
        <taxon>Miridae</taxon>
        <taxon>Dicyphina</taxon>
        <taxon>Nesidiocoris</taxon>
    </lineage>
</organism>
<proteinExistence type="predicted"/>
<dbReference type="Proteomes" id="UP000479000">
    <property type="component" value="Unassembled WGS sequence"/>
</dbReference>
<keyword evidence="2" id="KW-1185">Reference proteome</keyword>
<gene>
    <name evidence="1" type="ORF">NTEN_LOCUS13584</name>
</gene>
<evidence type="ECO:0000313" key="1">
    <source>
        <dbReference type="EMBL" id="CAB0008338.1"/>
    </source>
</evidence>
<protein>
    <submittedName>
        <fullName evidence="1">Uncharacterized protein</fullName>
    </submittedName>
</protein>
<evidence type="ECO:0000313" key="2">
    <source>
        <dbReference type="Proteomes" id="UP000479000"/>
    </source>
</evidence>
<reference evidence="1 2" key="1">
    <citation type="submission" date="2020-02" db="EMBL/GenBank/DDBJ databases">
        <authorList>
            <person name="Ferguson B K."/>
        </authorList>
    </citation>
    <scope>NUCLEOTIDE SEQUENCE [LARGE SCALE GENOMIC DNA]</scope>
</reference>
<name>A0A6H5GV62_9HEMI</name>